<feature type="region of interest" description="Disordered" evidence="1">
    <location>
        <begin position="652"/>
        <end position="671"/>
    </location>
</feature>
<keyword evidence="6" id="KW-1185">Reference proteome</keyword>
<gene>
    <name evidence="5" type="ORF">NIDE0941</name>
</gene>
<feature type="domain" description="VIT" evidence="4">
    <location>
        <begin position="64"/>
        <end position="195"/>
    </location>
</feature>
<reference evidence="5 6" key="1">
    <citation type="journal article" date="2010" name="Proc. Natl. Acad. Sci. U.S.A.">
        <title>A Nitrospira metagenome illuminates the physiology and evolution of globally important nitrite-oxidizing bacteria.</title>
        <authorList>
            <person name="Lucker S."/>
            <person name="Wagner M."/>
            <person name="Maixner F."/>
            <person name="Pelletier E."/>
            <person name="Koch H."/>
            <person name="Vacherie B."/>
            <person name="Rattei T."/>
            <person name="Sinninghe Damste J."/>
            <person name="Spieck E."/>
            <person name="Le Paslier D."/>
            <person name="Daims H."/>
        </authorList>
    </citation>
    <scope>NUCLEOTIDE SEQUENCE [LARGE SCALE GENOMIC DNA]</scope>
</reference>
<dbReference type="STRING" id="330214.NIDE0941"/>
<dbReference type="NCBIfam" id="TIGR03788">
    <property type="entry name" value="marine_srt_targ"/>
    <property type="match status" value="1"/>
</dbReference>
<dbReference type="InterPro" id="IPR002035">
    <property type="entry name" value="VWF_A"/>
</dbReference>
<dbReference type="EMBL" id="FP929003">
    <property type="protein sequence ID" value="CBK40704.1"/>
    <property type="molecule type" value="Genomic_DNA"/>
</dbReference>
<dbReference type="Pfam" id="PF13768">
    <property type="entry name" value="VWA_3"/>
    <property type="match status" value="1"/>
</dbReference>
<dbReference type="SMART" id="SM00327">
    <property type="entry name" value="VWA"/>
    <property type="match status" value="1"/>
</dbReference>
<dbReference type="InterPro" id="IPR013694">
    <property type="entry name" value="VIT"/>
</dbReference>
<evidence type="ECO:0000256" key="2">
    <source>
        <dbReference type="SAM" id="SignalP"/>
    </source>
</evidence>
<sequence>MLNDRFCPLRQRATTSAARLTLCAFFLSLALGAPLPATSCAEPDESLHTGIIPTMGLTDVTEGTLMFRTDQAGRYTPAPILKTDVHIAVTGTIARATVRQDFTNPSRKKGDWLEGIYVFPLPETAAVDYLRMKIGERIIEGRIKERAEAKKVYDQAKRDGKRTGLVEQERPNLFTTSVANIGPGEHVTIELEYQETVRYENDRFQLRFPMAIGPRYIPGVPVIVEGQDPQGSGTSPGTDRVPDASRITPPIHQPEDGTINPLSLSLSLHPGFPLARVESPFHPIISLQDQDGGYQISLREDTVPADRDFQLIWHPAPRTEPMATVFTEQKDGTSYAMLMLVPPTQHRETTARVPRDITFIIDRSGSMAGASIEQAKGSLTAALSRLTTQDRFNIIQFNHTVRSLFPIPQPVTTKSMQQAIRYTEHLAADGGTEILPALRQALKSPQDSARLQQIILITDGQVGNEEELFELLHQRVGSRRLFTIGIGSTPNSHLMRKAAETGRGTFTYIGNVNEVKDKLDGLFRKLEHPVLNDITLDATGWSGLEQFPATITDLYEGEPIVLALKADSLPPQAMLHGRIGSAAWSLPISFNNATAHGGLSVYWARQKIAALMDETYKGGAEETIRKAVLDVALTHHLVSRYTSLVAVDITPARPTDSPAAERDHTTNPARTQDLTALANLPRTATDGHLHIVMGAAALLLSCLLWPFRRAVV</sequence>
<accession>D8PBU5</accession>
<proteinExistence type="predicted"/>
<dbReference type="InterPro" id="IPR022440">
    <property type="entry name" value="CHP03788"/>
</dbReference>
<dbReference type="SUPFAM" id="SSF53300">
    <property type="entry name" value="vWA-like"/>
    <property type="match status" value="1"/>
</dbReference>
<dbReference type="InterPro" id="IPR036465">
    <property type="entry name" value="vWFA_dom_sf"/>
</dbReference>
<dbReference type="PANTHER" id="PTHR45737">
    <property type="entry name" value="VON WILLEBRAND FACTOR A DOMAIN-CONTAINING PROTEIN 5A"/>
    <property type="match status" value="1"/>
</dbReference>
<evidence type="ECO:0008006" key="7">
    <source>
        <dbReference type="Google" id="ProtNLM"/>
    </source>
</evidence>
<dbReference type="Gene3D" id="3.40.50.410">
    <property type="entry name" value="von Willebrand factor, type A domain"/>
    <property type="match status" value="1"/>
</dbReference>
<feature type="chain" id="PRO_5003119953" description="Marine proteobacterial sortase target protein" evidence="2">
    <location>
        <begin position="33"/>
        <end position="712"/>
    </location>
</feature>
<feature type="domain" description="VWFA" evidence="3">
    <location>
        <begin position="356"/>
        <end position="526"/>
    </location>
</feature>
<dbReference type="Proteomes" id="UP000001660">
    <property type="component" value="Chromosome"/>
</dbReference>
<feature type="signal peptide" evidence="2">
    <location>
        <begin position="1"/>
        <end position="32"/>
    </location>
</feature>
<organism evidence="5 6">
    <name type="scientific">Nitrospira defluvii</name>
    <dbReference type="NCBI Taxonomy" id="330214"/>
    <lineage>
        <taxon>Bacteria</taxon>
        <taxon>Pseudomonadati</taxon>
        <taxon>Nitrospirota</taxon>
        <taxon>Nitrospiria</taxon>
        <taxon>Nitrospirales</taxon>
        <taxon>Nitrospiraceae</taxon>
        <taxon>Nitrospira</taxon>
    </lineage>
</organism>
<evidence type="ECO:0000256" key="1">
    <source>
        <dbReference type="SAM" id="MobiDB-lite"/>
    </source>
</evidence>
<name>D8PBU5_9BACT</name>
<dbReference type="SMART" id="SM00609">
    <property type="entry name" value="VIT"/>
    <property type="match status" value="1"/>
</dbReference>
<dbReference type="PANTHER" id="PTHR45737:SF6">
    <property type="entry name" value="VON WILLEBRAND FACTOR A DOMAIN-CONTAINING PROTEIN 5A"/>
    <property type="match status" value="1"/>
</dbReference>
<dbReference type="PROSITE" id="PS51468">
    <property type="entry name" value="VIT"/>
    <property type="match status" value="1"/>
</dbReference>
<dbReference type="AlphaFoldDB" id="D8PBU5"/>
<protein>
    <recommendedName>
        <fullName evidence="7">Marine proteobacterial sortase target protein</fullName>
    </recommendedName>
</protein>
<evidence type="ECO:0000259" key="3">
    <source>
        <dbReference type="PROSITE" id="PS50234"/>
    </source>
</evidence>
<dbReference type="OrthoDB" id="9784383at2"/>
<evidence type="ECO:0000259" key="4">
    <source>
        <dbReference type="PROSITE" id="PS51468"/>
    </source>
</evidence>
<dbReference type="HOGENOM" id="CLU_011139_1_1_0"/>
<dbReference type="KEGG" id="nde:NIDE0941"/>
<evidence type="ECO:0000313" key="5">
    <source>
        <dbReference type="EMBL" id="CBK40704.1"/>
    </source>
</evidence>
<evidence type="ECO:0000313" key="6">
    <source>
        <dbReference type="Proteomes" id="UP000001660"/>
    </source>
</evidence>
<dbReference type="CDD" id="cd01461">
    <property type="entry name" value="vWA_interalpha_trypsin_inhibitor"/>
    <property type="match status" value="1"/>
</dbReference>
<dbReference type="Pfam" id="PF08487">
    <property type="entry name" value="VIT"/>
    <property type="match status" value="1"/>
</dbReference>
<dbReference type="eggNOG" id="COG2304">
    <property type="taxonomic scope" value="Bacteria"/>
</dbReference>
<dbReference type="PROSITE" id="PS50234">
    <property type="entry name" value="VWFA"/>
    <property type="match status" value="1"/>
</dbReference>
<keyword evidence="2" id="KW-0732">Signal</keyword>